<keyword evidence="1" id="KW-1133">Transmembrane helix</keyword>
<accession>A0A3B3HDM3</accession>
<evidence type="ECO:0000313" key="2">
    <source>
        <dbReference type="Ensembl" id="ENSORLP00000030009.1"/>
    </source>
</evidence>
<dbReference type="InterPro" id="IPR036397">
    <property type="entry name" value="RNaseH_sf"/>
</dbReference>
<feature type="transmembrane region" description="Helical" evidence="1">
    <location>
        <begin position="87"/>
        <end position="110"/>
    </location>
</feature>
<evidence type="ECO:0008006" key="4">
    <source>
        <dbReference type="Google" id="ProtNLM"/>
    </source>
</evidence>
<reference evidence="2" key="3">
    <citation type="submission" date="2025-09" db="UniProtKB">
        <authorList>
            <consortium name="Ensembl"/>
        </authorList>
    </citation>
    <scope>IDENTIFICATION</scope>
    <source>
        <strain evidence="2">Hd-rR</strain>
    </source>
</reference>
<dbReference type="InParanoid" id="A0A3B3HDM3"/>
<evidence type="ECO:0000313" key="3">
    <source>
        <dbReference type="Proteomes" id="UP000001038"/>
    </source>
</evidence>
<dbReference type="Proteomes" id="UP000001038">
    <property type="component" value="Chromosome 14"/>
</dbReference>
<sequence length="112" mass="12919">MSTLNCALKNPVLLKIICLILKSDVMSHMVSPAMTPDLNPIEHVWNYLKQRMDDRTPPPTDLKELCAALVEDEELKTLLSCCHCSKWWKYLLLTWSFPVFGANFIIVFIFGY</sequence>
<dbReference type="GO" id="GO:0003676">
    <property type="term" value="F:nucleic acid binding"/>
    <property type="evidence" value="ECO:0007669"/>
    <property type="project" value="InterPro"/>
</dbReference>
<keyword evidence="1" id="KW-0812">Transmembrane</keyword>
<name>A0A3B3HDM3_ORYLA</name>
<reference evidence="2 3" key="1">
    <citation type="journal article" date="2007" name="Nature">
        <title>The medaka draft genome and insights into vertebrate genome evolution.</title>
        <authorList>
            <person name="Kasahara M."/>
            <person name="Naruse K."/>
            <person name="Sasaki S."/>
            <person name="Nakatani Y."/>
            <person name="Qu W."/>
            <person name="Ahsan B."/>
            <person name="Yamada T."/>
            <person name="Nagayasu Y."/>
            <person name="Doi K."/>
            <person name="Kasai Y."/>
            <person name="Jindo T."/>
            <person name="Kobayashi D."/>
            <person name="Shimada A."/>
            <person name="Toyoda A."/>
            <person name="Kuroki Y."/>
            <person name="Fujiyama A."/>
            <person name="Sasaki T."/>
            <person name="Shimizu A."/>
            <person name="Asakawa S."/>
            <person name="Shimizu N."/>
            <person name="Hashimoto S."/>
            <person name="Yang J."/>
            <person name="Lee Y."/>
            <person name="Matsushima K."/>
            <person name="Sugano S."/>
            <person name="Sakaizumi M."/>
            <person name="Narita T."/>
            <person name="Ohishi K."/>
            <person name="Haga S."/>
            <person name="Ohta F."/>
            <person name="Nomoto H."/>
            <person name="Nogata K."/>
            <person name="Morishita T."/>
            <person name="Endo T."/>
            <person name="Shin-I T."/>
            <person name="Takeda H."/>
            <person name="Morishita S."/>
            <person name="Kohara Y."/>
        </authorList>
    </citation>
    <scope>NUCLEOTIDE SEQUENCE [LARGE SCALE GENOMIC DNA]</scope>
    <source>
        <strain evidence="2 3">Hd-rR</strain>
    </source>
</reference>
<dbReference type="GeneTree" id="ENSGT01020000230579"/>
<dbReference type="Ensembl" id="ENSORLT00000037207.1">
    <property type="protein sequence ID" value="ENSORLP00000030009.1"/>
    <property type="gene ID" value="ENSORLG00000030139.1"/>
</dbReference>
<keyword evidence="1" id="KW-0472">Membrane</keyword>
<dbReference type="Bgee" id="ENSORLG00000030139">
    <property type="expression patterns" value="Expressed in sexually immature organism and 2 other cell types or tissues"/>
</dbReference>
<protein>
    <recommendedName>
        <fullName evidence="4">Tc1-like transposase DDE domain-containing protein</fullName>
    </recommendedName>
</protein>
<evidence type="ECO:0000256" key="1">
    <source>
        <dbReference type="SAM" id="Phobius"/>
    </source>
</evidence>
<keyword evidence="3" id="KW-1185">Reference proteome</keyword>
<dbReference type="AlphaFoldDB" id="A0A3B3HDM3"/>
<organism evidence="2 3">
    <name type="scientific">Oryzias latipes</name>
    <name type="common">Japanese rice fish</name>
    <name type="synonym">Japanese killifish</name>
    <dbReference type="NCBI Taxonomy" id="8090"/>
    <lineage>
        <taxon>Eukaryota</taxon>
        <taxon>Metazoa</taxon>
        <taxon>Chordata</taxon>
        <taxon>Craniata</taxon>
        <taxon>Vertebrata</taxon>
        <taxon>Euteleostomi</taxon>
        <taxon>Actinopterygii</taxon>
        <taxon>Neopterygii</taxon>
        <taxon>Teleostei</taxon>
        <taxon>Neoteleostei</taxon>
        <taxon>Acanthomorphata</taxon>
        <taxon>Ovalentaria</taxon>
        <taxon>Atherinomorphae</taxon>
        <taxon>Beloniformes</taxon>
        <taxon>Adrianichthyidae</taxon>
        <taxon>Oryziinae</taxon>
        <taxon>Oryzias</taxon>
    </lineage>
</organism>
<proteinExistence type="predicted"/>
<dbReference type="Gene3D" id="3.30.420.10">
    <property type="entry name" value="Ribonuclease H-like superfamily/Ribonuclease H"/>
    <property type="match status" value="1"/>
</dbReference>
<reference evidence="2" key="2">
    <citation type="submission" date="2025-08" db="UniProtKB">
        <authorList>
            <consortium name="Ensembl"/>
        </authorList>
    </citation>
    <scope>IDENTIFICATION</scope>
    <source>
        <strain evidence="2">Hd-rR</strain>
    </source>
</reference>